<dbReference type="EMBL" id="AZBU02000002">
    <property type="protein sequence ID" value="TKR95658.1"/>
    <property type="molecule type" value="Genomic_DNA"/>
</dbReference>
<keyword evidence="3" id="KW-1185">Reference proteome</keyword>
<evidence type="ECO:0000256" key="1">
    <source>
        <dbReference type="SAM" id="Phobius"/>
    </source>
</evidence>
<reference evidence="2 3" key="2">
    <citation type="journal article" date="2019" name="G3 (Bethesda)">
        <title>Hybrid Assembly of the Genome of the Entomopathogenic Nematode Steinernema carpocapsae Identifies the X-Chromosome.</title>
        <authorList>
            <person name="Serra L."/>
            <person name="Macchietto M."/>
            <person name="Macias-Munoz A."/>
            <person name="McGill C.J."/>
            <person name="Rodriguez I.M."/>
            <person name="Rodriguez B."/>
            <person name="Murad R."/>
            <person name="Mortazavi A."/>
        </authorList>
    </citation>
    <scope>NUCLEOTIDE SEQUENCE [LARGE SCALE GENOMIC DNA]</scope>
    <source>
        <strain evidence="2 3">ALL</strain>
    </source>
</reference>
<protein>
    <submittedName>
        <fullName evidence="2">Uncharacterized protein</fullName>
    </submittedName>
</protein>
<keyword evidence="1" id="KW-1133">Transmembrane helix</keyword>
<name>A0A4U5PGL7_STECR</name>
<dbReference type="AlphaFoldDB" id="A0A4U5PGL7"/>
<gene>
    <name evidence="2" type="ORF">L596_009795</name>
</gene>
<evidence type="ECO:0000313" key="3">
    <source>
        <dbReference type="Proteomes" id="UP000298663"/>
    </source>
</evidence>
<feature type="transmembrane region" description="Helical" evidence="1">
    <location>
        <begin position="84"/>
        <end position="110"/>
    </location>
</feature>
<keyword evidence="1" id="KW-0472">Membrane</keyword>
<evidence type="ECO:0000313" key="2">
    <source>
        <dbReference type="EMBL" id="TKR95658.1"/>
    </source>
</evidence>
<sequence>MCKTGQFCSRLLLNKSFQVTIVIITFSYCLFFTIICPIALASAILDEDIAKTIRSSVGLARGLIGLILHGFLLKAICGNERPRWYVLAAICYTSYEIFVGFADLAAAFVWTPEKPTNKWTVVITRIIVAIVAVFNLLGGATFLYVLTKAGTGRTTAESELLIESASVLEIPENHVIRPGEVRGNIDDQVPSVNMAPPPYNEVLAEDQETM</sequence>
<dbReference type="Proteomes" id="UP000298663">
    <property type="component" value="Unassembled WGS sequence"/>
</dbReference>
<organism evidence="2 3">
    <name type="scientific">Steinernema carpocapsae</name>
    <name type="common">Entomopathogenic nematode</name>
    <dbReference type="NCBI Taxonomy" id="34508"/>
    <lineage>
        <taxon>Eukaryota</taxon>
        <taxon>Metazoa</taxon>
        <taxon>Ecdysozoa</taxon>
        <taxon>Nematoda</taxon>
        <taxon>Chromadorea</taxon>
        <taxon>Rhabditida</taxon>
        <taxon>Tylenchina</taxon>
        <taxon>Panagrolaimomorpha</taxon>
        <taxon>Strongyloidoidea</taxon>
        <taxon>Steinernematidae</taxon>
        <taxon>Steinernema</taxon>
    </lineage>
</organism>
<accession>A0A4U5PGL7</accession>
<reference evidence="2 3" key="1">
    <citation type="journal article" date="2015" name="Genome Biol.">
        <title>Comparative genomics of Steinernema reveals deeply conserved gene regulatory networks.</title>
        <authorList>
            <person name="Dillman A.R."/>
            <person name="Macchietto M."/>
            <person name="Porter C.F."/>
            <person name="Rogers A."/>
            <person name="Williams B."/>
            <person name="Antoshechkin I."/>
            <person name="Lee M.M."/>
            <person name="Goodwin Z."/>
            <person name="Lu X."/>
            <person name="Lewis E.E."/>
            <person name="Goodrich-Blair H."/>
            <person name="Stock S.P."/>
            <person name="Adams B.J."/>
            <person name="Sternberg P.W."/>
            <person name="Mortazavi A."/>
        </authorList>
    </citation>
    <scope>NUCLEOTIDE SEQUENCE [LARGE SCALE GENOMIC DNA]</scope>
    <source>
        <strain evidence="2 3">ALL</strain>
    </source>
</reference>
<feature type="transmembrane region" description="Helical" evidence="1">
    <location>
        <begin position="21"/>
        <end position="45"/>
    </location>
</feature>
<keyword evidence="1" id="KW-0812">Transmembrane</keyword>
<feature type="transmembrane region" description="Helical" evidence="1">
    <location>
        <begin position="57"/>
        <end position="77"/>
    </location>
</feature>
<feature type="transmembrane region" description="Helical" evidence="1">
    <location>
        <begin position="122"/>
        <end position="146"/>
    </location>
</feature>
<proteinExistence type="predicted"/>
<comment type="caution">
    <text evidence="2">The sequence shown here is derived from an EMBL/GenBank/DDBJ whole genome shotgun (WGS) entry which is preliminary data.</text>
</comment>